<dbReference type="EMBL" id="JBHRTO010000001">
    <property type="protein sequence ID" value="MFC3180081.1"/>
    <property type="molecule type" value="Genomic_DNA"/>
</dbReference>
<name>A0ABV7IUC9_9RHOB</name>
<gene>
    <name evidence="1" type="ORF">ACFOGH_03685</name>
</gene>
<accession>A0ABV7IUC9</accession>
<proteinExistence type="predicted"/>
<dbReference type="InterPro" id="IPR038666">
    <property type="entry name" value="SSP1_head-tail_sf"/>
</dbReference>
<protein>
    <submittedName>
        <fullName evidence="1">Head-tail adaptor protein</fullName>
    </submittedName>
</protein>
<dbReference type="Pfam" id="PF05521">
    <property type="entry name" value="Phage_HCP"/>
    <property type="match status" value="1"/>
</dbReference>
<keyword evidence="2" id="KW-1185">Reference proteome</keyword>
<evidence type="ECO:0000313" key="1">
    <source>
        <dbReference type="EMBL" id="MFC3180081.1"/>
    </source>
</evidence>
<evidence type="ECO:0000313" key="2">
    <source>
        <dbReference type="Proteomes" id="UP001595547"/>
    </source>
</evidence>
<reference evidence="2" key="1">
    <citation type="journal article" date="2019" name="Int. J. Syst. Evol. Microbiol.">
        <title>The Global Catalogue of Microorganisms (GCM) 10K type strain sequencing project: providing services to taxonomists for standard genome sequencing and annotation.</title>
        <authorList>
            <consortium name="The Broad Institute Genomics Platform"/>
            <consortium name="The Broad Institute Genome Sequencing Center for Infectious Disease"/>
            <person name="Wu L."/>
            <person name="Ma J."/>
        </authorList>
    </citation>
    <scope>NUCLEOTIDE SEQUENCE [LARGE SCALE GENOMIC DNA]</scope>
    <source>
        <strain evidence="2">KCTC 52039</strain>
    </source>
</reference>
<organism evidence="1 2">
    <name type="scientific">Cypionkella sinensis</name>
    <dbReference type="NCBI Taxonomy" id="1756043"/>
    <lineage>
        <taxon>Bacteria</taxon>
        <taxon>Pseudomonadati</taxon>
        <taxon>Pseudomonadota</taxon>
        <taxon>Alphaproteobacteria</taxon>
        <taxon>Rhodobacterales</taxon>
        <taxon>Paracoccaceae</taxon>
        <taxon>Cypionkella</taxon>
    </lineage>
</organism>
<dbReference type="InterPro" id="IPR008767">
    <property type="entry name" value="Phage_SPP1_head-tail_adaptor"/>
</dbReference>
<dbReference type="RefSeq" id="WP_380071716.1">
    <property type="nucleotide sequence ID" value="NZ_JBHRTO010000001.1"/>
</dbReference>
<sequence>MSAVQLNRKLVLEAPQNVADGAGGFVRAWSVLGTLWGDVQPGSGREAAGVEVVLAAVPYKITVRGAAVGSPRRPKPEQRLRDGARVFTILAVTEHDQDARYLTCFAREEVPT</sequence>
<dbReference type="Proteomes" id="UP001595547">
    <property type="component" value="Unassembled WGS sequence"/>
</dbReference>
<dbReference type="Gene3D" id="2.40.10.270">
    <property type="entry name" value="Bacteriophage SPP1 head-tail adaptor protein"/>
    <property type="match status" value="1"/>
</dbReference>
<comment type="caution">
    <text evidence="1">The sequence shown here is derived from an EMBL/GenBank/DDBJ whole genome shotgun (WGS) entry which is preliminary data.</text>
</comment>